<proteinExistence type="inferred from homology"/>
<evidence type="ECO:0000256" key="3">
    <source>
        <dbReference type="ARBA" id="ARBA00023295"/>
    </source>
</evidence>
<gene>
    <name evidence="4" type="ORF">GHI93_04940</name>
</gene>
<dbReference type="GO" id="GO:0016998">
    <property type="term" value="P:cell wall macromolecule catabolic process"/>
    <property type="evidence" value="ECO:0007669"/>
    <property type="project" value="InterPro"/>
</dbReference>
<dbReference type="RefSeq" id="WP_153495952.1">
    <property type="nucleotide sequence ID" value="NZ_WITJ01000005.1"/>
</dbReference>
<dbReference type="SUPFAM" id="SSF51445">
    <property type="entry name" value="(Trans)glycosidases"/>
    <property type="match status" value="1"/>
</dbReference>
<sequence>MNGYDISSVQSSLNPASVPSDFVGIKVTEGIGYINPTWETQVKQTLSAGKHLLLYHFITNDSVIEQASFFLNVAKNYANQAILALDFETGTIGNEIPYITLAHRVQAEVWLDYVSARTNGRPVIYMNAATAREFDWTSTASKYGLWLAQYASTEPTGYQSQPWRGNSSYGAWNRPTIYQYTSTGSLDNWDGELDLNLAYLSEDEWQEMAGVAGKSENNTNYTTSDLEDDELMKFTYQIIDAKTGKSQGTIYYYDGNKVVALSHQDQLKIVRQIYKDTTGKDLKQYSWRTDAPWYVRFMQAINQKAPEIAWK</sequence>
<reference evidence="4 5" key="1">
    <citation type="submission" date="2019-10" db="EMBL/GenBank/DDBJ databases">
        <authorList>
            <person name="Dong K."/>
        </authorList>
    </citation>
    <scope>NUCLEOTIDE SEQUENCE [LARGE SCALE GENOMIC DNA]</scope>
    <source>
        <strain evidence="4 5">DSM 28960</strain>
    </source>
</reference>
<comment type="similarity">
    <text evidence="1">Belongs to the glycosyl hydrolase 25 family.</text>
</comment>
<evidence type="ECO:0000313" key="4">
    <source>
        <dbReference type="EMBL" id="MQW39284.1"/>
    </source>
</evidence>
<dbReference type="PANTHER" id="PTHR34135:SF2">
    <property type="entry name" value="LYSOZYME"/>
    <property type="match status" value="1"/>
</dbReference>
<organism evidence="4 5">
    <name type="scientific">Lactococcus hircilactis</name>
    <dbReference type="NCBI Taxonomy" id="1494462"/>
    <lineage>
        <taxon>Bacteria</taxon>
        <taxon>Bacillati</taxon>
        <taxon>Bacillota</taxon>
        <taxon>Bacilli</taxon>
        <taxon>Lactobacillales</taxon>
        <taxon>Streptococcaceae</taxon>
        <taxon>Lactococcus</taxon>
    </lineage>
</organism>
<dbReference type="AlphaFoldDB" id="A0A7X1Z7L8"/>
<accession>A0A7X1Z7L8</accession>
<dbReference type="Proteomes" id="UP000439550">
    <property type="component" value="Unassembled WGS sequence"/>
</dbReference>
<dbReference type="GO" id="GO:0016052">
    <property type="term" value="P:carbohydrate catabolic process"/>
    <property type="evidence" value="ECO:0007669"/>
    <property type="project" value="TreeGrafter"/>
</dbReference>
<evidence type="ECO:0000313" key="5">
    <source>
        <dbReference type="Proteomes" id="UP000439550"/>
    </source>
</evidence>
<keyword evidence="2" id="KW-0378">Hydrolase</keyword>
<dbReference type="PROSITE" id="PS51904">
    <property type="entry name" value="GLYCOSYL_HYDROL_F25_2"/>
    <property type="match status" value="1"/>
</dbReference>
<dbReference type="GO" id="GO:0003796">
    <property type="term" value="F:lysozyme activity"/>
    <property type="evidence" value="ECO:0007669"/>
    <property type="project" value="InterPro"/>
</dbReference>
<keyword evidence="5" id="KW-1185">Reference proteome</keyword>
<dbReference type="GO" id="GO:0009253">
    <property type="term" value="P:peptidoglycan catabolic process"/>
    <property type="evidence" value="ECO:0007669"/>
    <property type="project" value="InterPro"/>
</dbReference>
<keyword evidence="3" id="KW-0326">Glycosidase</keyword>
<dbReference type="SMART" id="SM00641">
    <property type="entry name" value="Glyco_25"/>
    <property type="match status" value="1"/>
</dbReference>
<dbReference type="Pfam" id="PF01183">
    <property type="entry name" value="Glyco_hydro_25"/>
    <property type="match status" value="1"/>
</dbReference>
<evidence type="ECO:0000256" key="1">
    <source>
        <dbReference type="ARBA" id="ARBA00010646"/>
    </source>
</evidence>
<name>A0A7X1Z7L8_9LACT</name>
<dbReference type="PANTHER" id="PTHR34135">
    <property type="entry name" value="LYSOZYME"/>
    <property type="match status" value="1"/>
</dbReference>
<dbReference type="OrthoDB" id="2156809at2"/>
<dbReference type="EMBL" id="WITJ01000005">
    <property type="protein sequence ID" value="MQW39284.1"/>
    <property type="molecule type" value="Genomic_DNA"/>
</dbReference>
<dbReference type="InterPro" id="IPR002053">
    <property type="entry name" value="Glyco_hydro_25"/>
</dbReference>
<comment type="caution">
    <text evidence="4">The sequence shown here is derived from an EMBL/GenBank/DDBJ whole genome shotgun (WGS) entry which is preliminary data.</text>
</comment>
<dbReference type="InterPro" id="IPR018077">
    <property type="entry name" value="Glyco_hydro_fam25_subgr"/>
</dbReference>
<dbReference type="InterPro" id="IPR017853">
    <property type="entry name" value="GH"/>
</dbReference>
<dbReference type="Gene3D" id="3.20.20.80">
    <property type="entry name" value="Glycosidases"/>
    <property type="match status" value="1"/>
</dbReference>
<protein>
    <submittedName>
        <fullName evidence="4">Lysozyme</fullName>
    </submittedName>
</protein>
<evidence type="ECO:0000256" key="2">
    <source>
        <dbReference type="ARBA" id="ARBA00022801"/>
    </source>
</evidence>